<dbReference type="CDD" id="cd00096">
    <property type="entry name" value="Ig"/>
    <property type="match status" value="1"/>
</dbReference>
<evidence type="ECO:0000313" key="8">
    <source>
        <dbReference type="RefSeq" id="XP_023569477.1"/>
    </source>
</evidence>
<dbReference type="InParanoid" id="A0A6P6EBL7"/>
<accession>A0A6P6EBL7</accession>
<reference evidence="8" key="1">
    <citation type="submission" date="2025-08" db="UniProtKB">
        <authorList>
            <consortium name="RefSeq"/>
        </authorList>
    </citation>
    <scope>IDENTIFICATION</scope>
</reference>
<feature type="domain" description="Ig-like" evidence="6">
    <location>
        <begin position="54"/>
        <end position="142"/>
    </location>
</feature>
<evidence type="ECO:0000256" key="2">
    <source>
        <dbReference type="ARBA" id="ARBA00022729"/>
    </source>
</evidence>
<dbReference type="PROSITE" id="PS50835">
    <property type="entry name" value="IG_LIKE"/>
    <property type="match status" value="1"/>
</dbReference>
<evidence type="ECO:0000256" key="4">
    <source>
        <dbReference type="ARBA" id="ARBA00023180"/>
    </source>
</evidence>
<evidence type="ECO:0000259" key="6">
    <source>
        <dbReference type="PROSITE" id="PS50835"/>
    </source>
</evidence>
<keyword evidence="7" id="KW-1185">Reference proteome</keyword>
<dbReference type="Proteomes" id="UP000515203">
    <property type="component" value="Unplaced"/>
</dbReference>
<dbReference type="GO" id="GO:0016020">
    <property type="term" value="C:membrane"/>
    <property type="evidence" value="ECO:0007669"/>
    <property type="project" value="UniProtKB-SubCell"/>
</dbReference>
<evidence type="ECO:0000256" key="5">
    <source>
        <dbReference type="SAM" id="Phobius"/>
    </source>
</evidence>
<protein>
    <submittedName>
        <fullName evidence="8">SLAM family member 8-like</fullName>
    </submittedName>
</protein>
<feature type="transmembrane region" description="Helical" evidence="5">
    <location>
        <begin position="153"/>
        <end position="179"/>
    </location>
</feature>
<keyword evidence="3 5" id="KW-0472">Membrane</keyword>
<organism evidence="7 8">
    <name type="scientific">Octodon degus</name>
    <name type="common">Degu</name>
    <name type="synonym">Sciurus degus</name>
    <dbReference type="NCBI Taxonomy" id="10160"/>
    <lineage>
        <taxon>Eukaryota</taxon>
        <taxon>Metazoa</taxon>
        <taxon>Chordata</taxon>
        <taxon>Craniata</taxon>
        <taxon>Vertebrata</taxon>
        <taxon>Euteleostomi</taxon>
        <taxon>Mammalia</taxon>
        <taxon>Eutheria</taxon>
        <taxon>Euarchontoglires</taxon>
        <taxon>Glires</taxon>
        <taxon>Rodentia</taxon>
        <taxon>Hystricomorpha</taxon>
        <taxon>Octodontidae</taxon>
        <taxon>Octodon</taxon>
    </lineage>
</organism>
<keyword evidence="2" id="KW-0732">Signal</keyword>
<dbReference type="PANTHER" id="PTHR12080">
    <property type="entry name" value="SIGNALING LYMPHOCYTIC ACTIVATION MOLECULE"/>
    <property type="match status" value="1"/>
</dbReference>
<dbReference type="SUPFAM" id="SSF48726">
    <property type="entry name" value="Immunoglobulin"/>
    <property type="match status" value="1"/>
</dbReference>
<gene>
    <name evidence="8" type="primary">LOC111816421</name>
</gene>
<dbReference type="InterPro" id="IPR015631">
    <property type="entry name" value="CD2/SLAM_rcpt"/>
</dbReference>
<keyword evidence="5" id="KW-0812">Transmembrane</keyword>
<dbReference type="Gene3D" id="2.60.40.10">
    <property type="entry name" value="Immunoglobulins"/>
    <property type="match status" value="2"/>
</dbReference>
<keyword evidence="4" id="KW-0325">Glycoprotein</keyword>
<dbReference type="OrthoDB" id="9539590at2759"/>
<keyword evidence="5" id="KW-1133">Transmembrane helix</keyword>
<dbReference type="InterPro" id="IPR007110">
    <property type="entry name" value="Ig-like_dom"/>
</dbReference>
<evidence type="ECO:0000256" key="1">
    <source>
        <dbReference type="ARBA" id="ARBA00004370"/>
    </source>
</evidence>
<proteinExistence type="predicted"/>
<evidence type="ECO:0000256" key="3">
    <source>
        <dbReference type="ARBA" id="ARBA00023136"/>
    </source>
</evidence>
<evidence type="ECO:0000313" key="7">
    <source>
        <dbReference type="Proteomes" id="UP000515203"/>
    </source>
</evidence>
<sequence length="252" mass="27991">MYKARVQVPNMTSVKIENLTPQDSGNYKVHGLLTGGKEFTQYFHLKVYEPVSPPKSLVKALSITTGWCNVTLECRVTGATEDLNVTWENRGLPRELEQRWTLTPGPNTWTLAVSLPQSQADASLSCVISNPMDQNNATSDLSDICSQGISRQYTASLIGGLLGVIVTVLLLLGAGLYLWKIHKKKKMVMKQGARLERDQNMCDHDIMYAEVTGQKSQEHKDKGTDEQHLEEKGPLTTVYSEVGVLSKPLKMI</sequence>
<dbReference type="AlphaFoldDB" id="A0A6P6EBL7"/>
<dbReference type="InterPro" id="IPR036179">
    <property type="entry name" value="Ig-like_dom_sf"/>
</dbReference>
<name>A0A6P6EBL7_OCTDE</name>
<dbReference type="RefSeq" id="XP_023569477.1">
    <property type="nucleotide sequence ID" value="XM_023713709.1"/>
</dbReference>
<dbReference type="GeneID" id="111816421"/>
<dbReference type="PANTHER" id="PTHR12080:SF110">
    <property type="entry name" value="IG-LIKE DOMAIN-CONTAINING PROTEIN"/>
    <property type="match status" value="1"/>
</dbReference>
<dbReference type="InterPro" id="IPR013783">
    <property type="entry name" value="Ig-like_fold"/>
</dbReference>
<comment type="subcellular location">
    <subcellularLocation>
        <location evidence="1">Membrane</location>
    </subcellularLocation>
</comment>